<keyword evidence="5" id="KW-0410">Iron transport</keyword>
<feature type="domain" description="TonB-dependent receptor-like beta-barrel" evidence="17">
    <location>
        <begin position="269"/>
        <end position="730"/>
    </location>
</feature>
<keyword evidence="10 15" id="KW-0798">TonB box</keyword>
<dbReference type="PANTHER" id="PTHR32552:SF89">
    <property type="entry name" value="CATECHOLATE SIDEROPHORE RECEPTOR FIU"/>
    <property type="match status" value="1"/>
</dbReference>
<gene>
    <name evidence="19" type="ORF">GCM10007907_34750</name>
</gene>
<accession>A0ABQ5YI60</accession>
<keyword evidence="4 14" id="KW-1134">Transmembrane beta strand</keyword>
<dbReference type="Pfam" id="PF07715">
    <property type="entry name" value="Plug"/>
    <property type="match status" value="1"/>
</dbReference>
<evidence type="ECO:0000256" key="14">
    <source>
        <dbReference type="PROSITE-ProRule" id="PRU01360"/>
    </source>
</evidence>
<dbReference type="PANTHER" id="PTHR32552">
    <property type="entry name" value="FERRICHROME IRON RECEPTOR-RELATED"/>
    <property type="match status" value="1"/>
</dbReference>
<evidence type="ECO:0000256" key="11">
    <source>
        <dbReference type="ARBA" id="ARBA00023136"/>
    </source>
</evidence>
<sequence>MAYIISKKHGDTTLLKTTALASALMLAVPAMAAEVAADKKSDATLPTVNVKASATTDAPAYKADKASSPKLTQPLLDTPQTITVIKKELLLEQAATTLSEALRNTPGITLLLGENGNTATGDSIFMRGFDTQGSIFVDNIRDLGTISRDTFNTDQVEIAKGPAGADNGRGAASGYVNMGTKLPTLDSATSGTVGLGSGSYKRATLDMNRKLDIEGAAFRLNLMLQDSGVTGRDQVENNSWGVAPSLAFGLNTPTRAYFYLLHVDQENRPDGAVPTIGLKGYYNAALVGKPQAKVDSENFYGALSDKDDVVADMFTARFEHDFAPGVTLRNTSRYGKSSQDYVLTGVSTLAEANVADANPANWTVGRSRQGKDQENVILTNQTNLTAELATGAVKHSISAGAEVIYESQRNNTQGAVAGQTTDAANLYKPNPNARFAAMAPTGARTKGETTTAALYAFDTIKLSDAFQINGGVRVEHYKTETNSISLSTATSHPTLPVGTLVPASVSGSDNLVSWKVGALYKPAEKGSVYFSYATSQLPPGSANFSLVTTNGANNPNADPQKGSNIELGTKWDVLGDKLALTAAIYRSENDNEFVTHTDGSTLPVGKRRVQGVELGAAGILTQNWQISAGLAFMDPKITRGNRSGNNLTDGGVIQWSPKLTFTSWTTYRLPFGLTIGGGARYMDSVARSSSTTINTATNPLVQVPDYWVFDAMAVYDVSKNMNLQLNVYNLADKEYVSTVNNSGARYRPGTPRSARLTANFLF</sequence>
<keyword evidence="6 14" id="KW-0812">Transmembrane</keyword>
<evidence type="ECO:0000313" key="19">
    <source>
        <dbReference type="EMBL" id="GLR14685.1"/>
    </source>
</evidence>
<evidence type="ECO:0000256" key="13">
    <source>
        <dbReference type="ARBA" id="ARBA00023237"/>
    </source>
</evidence>
<keyword evidence="3 14" id="KW-0813">Transport</keyword>
<protein>
    <submittedName>
        <fullName evidence="19">Catecholate siderophore receptor Fiu</fullName>
    </submittedName>
</protein>
<evidence type="ECO:0000256" key="6">
    <source>
        <dbReference type="ARBA" id="ARBA00022692"/>
    </source>
</evidence>
<evidence type="ECO:0000256" key="12">
    <source>
        <dbReference type="ARBA" id="ARBA00023170"/>
    </source>
</evidence>
<comment type="caution">
    <text evidence="19">The sequence shown here is derived from an EMBL/GenBank/DDBJ whole genome shotgun (WGS) entry which is preliminary data.</text>
</comment>
<dbReference type="InterPro" id="IPR037066">
    <property type="entry name" value="Plug_dom_sf"/>
</dbReference>
<dbReference type="SUPFAM" id="SSF56935">
    <property type="entry name" value="Porins"/>
    <property type="match status" value="1"/>
</dbReference>
<evidence type="ECO:0000256" key="16">
    <source>
        <dbReference type="SAM" id="SignalP"/>
    </source>
</evidence>
<dbReference type="InterPro" id="IPR036942">
    <property type="entry name" value="Beta-barrel_TonB_sf"/>
</dbReference>
<dbReference type="InterPro" id="IPR000531">
    <property type="entry name" value="Beta-barrel_TonB"/>
</dbReference>
<evidence type="ECO:0000256" key="5">
    <source>
        <dbReference type="ARBA" id="ARBA00022496"/>
    </source>
</evidence>
<keyword evidence="9" id="KW-0406">Ion transport</keyword>
<feature type="domain" description="TonB-dependent receptor plug" evidence="18">
    <location>
        <begin position="75"/>
        <end position="174"/>
    </location>
</feature>
<evidence type="ECO:0000256" key="2">
    <source>
        <dbReference type="ARBA" id="ARBA00009810"/>
    </source>
</evidence>
<comment type="subcellular location">
    <subcellularLocation>
        <location evidence="1 14">Cell outer membrane</location>
        <topology evidence="1 14">Multi-pass membrane protein</topology>
    </subcellularLocation>
</comment>
<keyword evidence="20" id="KW-1185">Reference proteome</keyword>
<evidence type="ECO:0000256" key="3">
    <source>
        <dbReference type="ARBA" id="ARBA00022448"/>
    </source>
</evidence>
<evidence type="ECO:0000256" key="1">
    <source>
        <dbReference type="ARBA" id="ARBA00004571"/>
    </source>
</evidence>
<evidence type="ECO:0000256" key="8">
    <source>
        <dbReference type="ARBA" id="ARBA00023004"/>
    </source>
</evidence>
<feature type="chain" id="PRO_5045241616" evidence="16">
    <location>
        <begin position="33"/>
        <end position="762"/>
    </location>
</feature>
<dbReference type="InterPro" id="IPR012910">
    <property type="entry name" value="Plug_dom"/>
</dbReference>
<dbReference type="EMBL" id="BSOG01000005">
    <property type="protein sequence ID" value="GLR14685.1"/>
    <property type="molecule type" value="Genomic_DNA"/>
</dbReference>
<dbReference type="Gene3D" id="2.170.130.10">
    <property type="entry name" value="TonB-dependent receptor, plug domain"/>
    <property type="match status" value="1"/>
</dbReference>
<feature type="signal peptide" evidence="16">
    <location>
        <begin position="1"/>
        <end position="32"/>
    </location>
</feature>
<organism evidence="19 20">
    <name type="scientific">Chitinimonas prasina</name>
    <dbReference type="NCBI Taxonomy" id="1434937"/>
    <lineage>
        <taxon>Bacteria</taxon>
        <taxon>Pseudomonadati</taxon>
        <taxon>Pseudomonadota</taxon>
        <taxon>Betaproteobacteria</taxon>
        <taxon>Neisseriales</taxon>
        <taxon>Chitinibacteraceae</taxon>
        <taxon>Chitinimonas</taxon>
    </lineage>
</organism>
<dbReference type="RefSeq" id="WP_284197757.1">
    <property type="nucleotide sequence ID" value="NZ_BSOG01000005.1"/>
</dbReference>
<evidence type="ECO:0000259" key="18">
    <source>
        <dbReference type="Pfam" id="PF07715"/>
    </source>
</evidence>
<dbReference type="Proteomes" id="UP001156706">
    <property type="component" value="Unassembled WGS sequence"/>
</dbReference>
<evidence type="ECO:0000256" key="9">
    <source>
        <dbReference type="ARBA" id="ARBA00023065"/>
    </source>
</evidence>
<keyword evidence="12 19" id="KW-0675">Receptor</keyword>
<dbReference type="Gene3D" id="2.40.170.20">
    <property type="entry name" value="TonB-dependent receptor, beta-barrel domain"/>
    <property type="match status" value="1"/>
</dbReference>
<proteinExistence type="inferred from homology"/>
<evidence type="ECO:0000256" key="10">
    <source>
        <dbReference type="ARBA" id="ARBA00023077"/>
    </source>
</evidence>
<keyword evidence="8" id="KW-0408">Iron</keyword>
<name>A0ABQ5YI60_9NEIS</name>
<keyword evidence="11 14" id="KW-0472">Membrane</keyword>
<dbReference type="NCBIfam" id="NF007349">
    <property type="entry name" value="PRK09840.1"/>
    <property type="match status" value="1"/>
</dbReference>
<dbReference type="Pfam" id="PF00593">
    <property type="entry name" value="TonB_dep_Rec_b-barrel"/>
    <property type="match status" value="1"/>
</dbReference>
<dbReference type="PROSITE" id="PS52016">
    <property type="entry name" value="TONB_DEPENDENT_REC_3"/>
    <property type="match status" value="1"/>
</dbReference>
<dbReference type="InterPro" id="IPR039426">
    <property type="entry name" value="TonB-dep_rcpt-like"/>
</dbReference>
<evidence type="ECO:0000313" key="20">
    <source>
        <dbReference type="Proteomes" id="UP001156706"/>
    </source>
</evidence>
<keyword evidence="7 16" id="KW-0732">Signal</keyword>
<dbReference type="CDD" id="cd01347">
    <property type="entry name" value="ligand_gated_channel"/>
    <property type="match status" value="1"/>
</dbReference>
<evidence type="ECO:0000256" key="4">
    <source>
        <dbReference type="ARBA" id="ARBA00022452"/>
    </source>
</evidence>
<evidence type="ECO:0000256" key="15">
    <source>
        <dbReference type="RuleBase" id="RU003357"/>
    </source>
</evidence>
<dbReference type="NCBIfam" id="TIGR01783">
    <property type="entry name" value="TonB-siderophor"/>
    <property type="match status" value="1"/>
</dbReference>
<evidence type="ECO:0000256" key="7">
    <source>
        <dbReference type="ARBA" id="ARBA00022729"/>
    </source>
</evidence>
<keyword evidence="13 14" id="KW-0998">Cell outer membrane</keyword>
<evidence type="ECO:0000259" key="17">
    <source>
        <dbReference type="Pfam" id="PF00593"/>
    </source>
</evidence>
<comment type="similarity">
    <text evidence="2 14 15">Belongs to the TonB-dependent receptor family.</text>
</comment>
<dbReference type="InterPro" id="IPR010105">
    <property type="entry name" value="TonB_sidphr_rcpt"/>
</dbReference>
<reference evidence="20" key="1">
    <citation type="journal article" date="2019" name="Int. J. Syst. Evol. Microbiol.">
        <title>The Global Catalogue of Microorganisms (GCM) 10K type strain sequencing project: providing services to taxonomists for standard genome sequencing and annotation.</title>
        <authorList>
            <consortium name="The Broad Institute Genomics Platform"/>
            <consortium name="The Broad Institute Genome Sequencing Center for Infectious Disease"/>
            <person name="Wu L."/>
            <person name="Ma J."/>
        </authorList>
    </citation>
    <scope>NUCLEOTIDE SEQUENCE [LARGE SCALE GENOMIC DNA]</scope>
    <source>
        <strain evidence="20">NBRC 110044</strain>
    </source>
</reference>